<feature type="signal peptide" evidence="1">
    <location>
        <begin position="1"/>
        <end position="24"/>
    </location>
</feature>
<comment type="caution">
    <text evidence="2">The sequence shown here is derived from an EMBL/GenBank/DDBJ whole genome shotgun (WGS) entry which is preliminary data.</text>
</comment>
<accession>A0AAE1F406</accession>
<dbReference type="SUPFAM" id="SSF57501">
    <property type="entry name" value="Cystine-knot cytokines"/>
    <property type="match status" value="1"/>
</dbReference>
<organism evidence="2 3">
    <name type="scientific">Petrolisthes cinctipes</name>
    <name type="common">Flat porcelain crab</name>
    <dbReference type="NCBI Taxonomy" id="88211"/>
    <lineage>
        <taxon>Eukaryota</taxon>
        <taxon>Metazoa</taxon>
        <taxon>Ecdysozoa</taxon>
        <taxon>Arthropoda</taxon>
        <taxon>Crustacea</taxon>
        <taxon>Multicrustacea</taxon>
        <taxon>Malacostraca</taxon>
        <taxon>Eumalacostraca</taxon>
        <taxon>Eucarida</taxon>
        <taxon>Decapoda</taxon>
        <taxon>Pleocyemata</taxon>
        <taxon>Anomura</taxon>
        <taxon>Galatheoidea</taxon>
        <taxon>Porcellanidae</taxon>
        <taxon>Petrolisthes</taxon>
    </lineage>
</organism>
<keyword evidence="3" id="KW-1185">Reference proteome</keyword>
<proteinExistence type="predicted"/>
<dbReference type="EMBL" id="JAWQEG010003379">
    <property type="protein sequence ID" value="KAK3866539.1"/>
    <property type="molecule type" value="Genomic_DNA"/>
</dbReference>
<dbReference type="AlphaFoldDB" id="A0AAE1F406"/>
<dbReference type="Proteomes" id="UP001286313">
    <property type="component" value="Unassembled WGS sequence"/>
</dbReference>
<gene>
    <name evidence="2" type="ORF">Pcinc_027924</name>
</gene>
<evidence type="ECO:0000313" key="3">
    <source>
        <dbReference type="Proteomes" id="UP001286313"/>
    </source>
</evidence>
<evidence type="ECO:0000256" key="1">
    <source>
        <dbReference type="SAM" id="SignalP"/>
    </source>
</evidence>
<dbReference type="InterPro" id="IPR029034">
    <property type="entry name" value="Cystine-knot_cytokine"/>
</dbReference>
<name>A0AAE1F406_PETCI</name>
<protein>
    <submittedName>
        <fullName evidence="2">Uncharacterized protein</fullName>
    </submittedName>
</protein>
<evidence type="ECO:0000313" key="2">
    <source>
        <dbReference type="EMBL" id="KAK3866539.1"/>
    </source>
</evidence>
<sequence>MTSTIKKIFVVLLVLAAHLCKAVAMTTTTTKEPPRLTKEGILIEAQREALRNNCCRLVNTTTDYLENLDLFNDALHPKVIAVSRCQGFCGSVKLGETRGTCMPDVGGVKEREVAMYELKGGKEQYSLVKVAEHTSCRCC</sequence>
<keyword evidence="1" id="KW-0732">Signal</keyword>
<dbReference type="Gene3D" id="2.10.90.10">
    <property type="entry name" value="Cystine-knot cytokines"/>
    <property type="match status" value="1"/>
</dbReference>
<reference evidence="2" key="1">
    <citation type="submission" date="2023-10" db="EMBL/GenBank/DDBJ databases">
        <title>Genome assemblies of two species of porcelain crab, Petrolisthes cinctipes and Petrolisthes manimaculis (Anomura: Porcellanidae).</title>
        <authorList>
            <person name="Angst P."/>
        </authorList>
    </citation>
    <scope>NUCLEOTIDE SEQUENCE</scope>
    <source>
        <strain evidence="2">PB745_01</strain>
        <tissue evidence="2">Gill</tissue>
    </source>
</reference>
<feature type="chain" id="PRO_5042168808" evidence="1">
    <location>
        <begin position="25"/>
        <end position="139"/>
    </location>
</feature>